<keyword evidence="2" id="KW-1185">Reference proteome</keyword>
<organism evidence="2 3">
    <name type="scientific">Acrobeloides nanus</name>
    <dbReference type="NCBI Taxonomy" id="290746"/>
    <lineage>
        <taxon>Eukaryota</taxon>
        <taxon>Metazoa</taxon>
        <taxon>Ecdysozoa</taxon>
        <taxon>Nematoda</taxon>
        <taxon>Chromadorea</taxon>
        <taxon>Rhabditida</taxon>
        <taxon>Tylenchina</taxon>
        <taxon>Cephalobomorpha</taxon>
        <taxon>Cephaloboidea</taxon>
        <taxon>Cephalobidae</taxon>
        <taxon>Acrobeloides</taxon>
    </lineage>
</organism>
<name>A0A914C319_9BILA</name>
<evidence type="ECO:0000313" key="3">
    <source>
        <dbReference type="WBParaSite" id="ACRNAN_Path_1617.g6290.t1"/>
    </source>
</evidence>
<feature type="region of interest" description="Disordered" evidence="1">
    <location>
        <begin position="34"/>
        <end position="75"/>
    </location>
</feature>
<evidence type="ECO:0000313" key="2">
    <source>
        <dbReference type="Proteomes" id="UP000887540"/>
    </source>
</evidence>
<reference evidence="3" key="1">
    <citation type="submission" date="2022-11" db="UniProtKB">
        <authorList>
            <consortium name="WormBaseParasite"/>
        </authorList>
    </citation>
    <scope>IDENTIFICATION</scope>
</reference>
<sequence length="414" mass="48110">MELQQEVSLDEIFKNVQLPDVKYTYSYTESQIEEYNYQPVDDEPYNNGDSEPSESFLDVKNEQPDFGGASFHHYQEEETYHNGYYPDDEPVEKANLSEYGWNSVMDNEILVEGSEFGGTNNFSYTHAENVHYEEPPPLHYGYEPHVPDYPSSESKESDYLKETKIQISTESAYTSQVEQDTDKLVREIEIRTKLHARPRIPYSNFEEDPSKKALEETKEAPGVRNLKSLFEGGRPSSITKQKELGLRRYSHLDELYYPPPDYETDDLHHKEHQEEKVTENFHYEHVDSIQNKKIPSRPEAEIVYESQLPVNELKFKFGFDKPKTIKRSKAKLVLRAKSRASTLEEDEPNFEFNENLPVSIPKVVPTVEPMPPLDKFQSVRVVKNVREFVKTLNQHPKDVPYGSGGKLTKIHEMD</sequence>
<accession>A0A914C319</accession>
<protein>
    <submittedName>
        <fullName evidence="3">Uncharacterized protein</fullName>
    </submittedName>
</protein>
<proteinExistence type="predicted"/>
<dbReference type="Proteomes" id="UP000887540">
    <property type="component" value="Unplaced"/>
</dbReference>
<dbReference type="WBParaSite" id="ACRNAN_Path_1617.g6290.t1">
    <property type="protein sequence ID" value="ACRNAN_Path_1617.g6290.t1"/>
    <property type="gene ID" value="ACRNAN_Path_1617.g6290"/>
</dbReference>
<dbReference type="AlphaFoldDB" id="A0A914C319"/>
<evidence type="ECO:0000256" key="1">
    <source>
        <dbReference type="SAM" id="MobiDB-lite"/>
    </source>
</evidence>